<evidence type="ECO:0000313" key="2">
    <source>
        <dbReference type="Proteomes" id="UP001054945"/>
    </source>
</evidence>
<sequence length="90" mass="10334">MVGLVGRSIGKKSINNIAFLLAVFGRSWKLNPHAALRFYLSSAKELEKKKEEPYGCLAKVCLVLEMVSVDDGRRRFRALTGFNQWRCEEW</sequence>
<comment type="caution">
    <text evidence="1">The sequence shown here is derived from an EMBL/GenBank/DDBJ whole genome shotgun (WGS) entry which is preliminary data.</text>
</comment>
<dbReference type="Proteomes" id="UP001054945">
    <property type="component" value="Unassembled WGS sequence"/>
</dbReference>
<accession>A0AAV4VSY1</accession>
<keyword evidence="2" id="KW-1185">Reference proteome</keyword>
<proteinExistence type="predicted"/>
<gene>
    <name evidence="1" type="ORF">CEXT_107521</name>
</gene>
<dbReference type="EMBL" id="BPLR01014967">
    <property type="protein sequence ID" value="GIY72588.1"/>
    <property type="molecule type" value="Genomic_DNA"/>
</dbReference>
<name>A0AAV4VSY1_CAEEX</name>
<evidence type="ECO:0000313" key="1">
    <source>
        <dbReference type="EMBL" id="GIY72588.1"/>
    </source>
</evidence>
<protein>
    <submittedName>
        <fullName evidence="1">Uncharacterized protein</fullName>
    </submittedName>
</protein>
<dbReference type="AlphaFoldDB" id="A0AAV4VSY1"/>
<organism evidence="1 2">
    <name type="scientific">Caerostris extrusa</name>
    <name type="common">Bark spider</name>
    <name type="synonym">Caerostris bankana</name>
    <dbReference type="NCBI Taxonomy" id="172846"/>
    <lineage>
        <taxon>Eukaryota</taxon>
        <taxon>Metazoa</taxon>
        <taxon>Ecdysozoa</taxon>
        <taxon>Arthropoda</taxon>
        <taxon>Chelicerata</taxon>
        <taxon>Arachnida</taxon>
        <taxon>Araneae</taxon>
        <taxon>Araneomorphae</taxon>
        <taxon>Entelegynae</taxon>
        <taxon>Araneoidea</taxon>
        <taxon>Araneidae</taxon>
        <taxon>Caerostris</taxon>
    </lineage>
</organism>
<reference evidence="1 2" key="1">
    <citation type="submission" date="2021-06" db="EMBL/GenBank/DDBJ databases">
        <title>Caerostris extrusa draft genome.</title>
        <authorList>
            <person name="Kono N."/>
            <person name="Arakawa K."/>
        </authorList>
    </citation>
    <scope>NUCLEOTIDE SEQUENCE [LARGE SCALE GENOMIC DNA]</scope>
</reference>